<name>A0ABV7MCI6_9PROT</name>
<dbReference type="Pfam" id="PF09523">
    <property type="entry name" value="DUF2390"/>
    <property type="match status" value="1"/>
</dbReference>
<comment type="caution">
    <text evidence="2">The sequence shown here is derived from an EMBL/GenBank/DDBJ whole genome shotgun (WGS) entry which is preliminary data.</text>
</comment>
<dbReference type="InterPro" id="IPR012659">
    <property type="entry name" value="CHP02444"/>
</dbReference>
<feature type="compositionally biased region" description="Basic and acidic residues" evidence="1">
    <location>
        <begin position="165"/>
        <end position="175"/>
    </location>
</feature>
<accession>A0ABV7MCI6</accession>
<dbReference type="Proteomes" id="UP001595607">
    <property type="component" value="Unassembled WGS sequence"/>
</dbReference>
<dbReference type="NCBIfam" id="TIGR02444">
    <property type="entry name" value="TIGR02444 family protein"/>
    <property type="match status" value="1"/>
</dbReference>
<proteinExistence type="predicted"/>
<gene>
    <name evidence="2" type="ORF">ACFONP_10240</name>
</gene>
<evidence type="ECO:0000256" key="1">
    <source>
        <dbReference type="SAM" id="MobiDB-lite"/>
    </source>
</evidence>
<reference evidence="3" key="1">
    <citation type="journal article" date="2019" name="Int. J. Syst. Evol. Microbiol.">
        <title>The Global Catalogue of Microorganisms (GCM) 10K type strain sequencing project: providing services to taxonomists for standard genome sequencing and annotation.</title>
        <authorList>
            <consortium name="The Broad Institute Genomics Platform"/>
            <consortium name="The Broad Institute Genome Sequencing Center for Infectious Disease"/>
            <person name="Wu L."/>
            <person name="Ma J."/>
        </authorList>
    </citation>
    <scope>NUCLEOTIDE SEQUENCE [LARGE SCALE GENOMIC DNA]</scope>
    <source>
        <strain evidence="3">KCTC 22245</strain>
    </source>
</reference>
<protein>
    <submittedName>
        <fullName evidence="2">TIGR02444 family protein</fullName>
    </submittedName>
</protein>
<organism evidence="2 3">
    <name type="scientific">Parvularcula lutaonensis</name>
    <dbReference type="NCBI Taxonomy" id="491923"/>
    <lineage>
        <taxon>Bacteria</taxon>
        <taxon>Pseudomonadati</taxon>
        <taxon>Pseudomonadota</taxon>
        <taxon>Alphaproteobacteria</taxon>
        <taxon>Parvularculales</taxon>
        <taxon>Parvularculaceae</taxon>
        <taxon>Parvularcula</taxon>
    </lineage>
</organism>
<dbReference type="RefSeq" id="WP_189575338.1">
    <property type="nucleotide sequence ID" value="NZ_BMXU01000002.1"/>
</dbReference>
<evidence type="ECO:0000313" key="3">
    <source>
        <dbReference type="Proteomes" id="UP001595607"/>
    </source>
</evidence>
<keyword evidence="3" id="KW-1185">Reference proteome</keyword>
<feature type="region of interest" description="Disordered" evidence="1">
    <location>
        <begin position="152"/>
        <end position="175"/>
    </location>
</feature>
<sequence length="175" mass="20030">MMPLWHYAVKVYAIPGVKEALLKLQDRYHFDVNAVLWCLWCARYGFTFGEDEVAEILGTTDDMTRHTTRPLRTVRVWLASPKVGFPAGEIRRLRDQVLQLELMSEELVLRRLDDATMALGEPNETLDDMATRSEQLFTLARKHVDMPTMIADEDGPGSPLGLFRQAREQAQERGP</sequence>
<dbReference type="EMBL" id="JBHRVA010000003">
    <property type="protein sequence ID" value="MFC3303110.1"/>
    <property type="molecule type" value="Genomic_DNA"/>
</dbReference>
<evidence type="ECO:0000313" key="2">
    <source>
        <dbReference type="EMBL" id="MFC3303110.1"/>
    </source>
</evidence>